<keyword evidence="4" id="KW-0472">Membrane</keyword>
<dbReference type="InParanoid" id="A0A0Q9XEP9"/>
<evidence type="ECO:0000256" key="1">
    <source>
        <dbReference type="ARBA" id="ARBA00022690"/>
    </source>
</evidence>
<keyword evidence="4" id="KW-0812">Transmembrane</keyword>
<dbReference type="EMBL" id="CH933807">
    <property type="protein sequence ID" value="KRG03266.1"/>
    <property type="molecule type" value="Genomic_DNA"/>
</dbReference>
<dbReference type="InterPro" id="IPR002350">
    <property type="entry name" value="Kazal_dom"/>
</dbReference>
<keyword evidence="3" id="KW-1015">Disulfide bond</keyword>
<dbReference type="FunFam" id="3.30.60.30:FF:000067">
    <property type="entry name" value="Thrombin inhibitor rhodniin"/>
    <property type="match status" value="1"/>
</dbReference>
<dbReference type="PANTHER" id="PTHR10913">
    <property type="entry name" value="FOLLISTATIN-RELATED"/>
    <property type="match status" value="1"/>
</dbReference>
<dbReference type="CDD" id="cd00104">
    <property type="entry name" value="KAZAL_FS"/>
    <property type="match status" value="3"/>
</dbReference>
<feature type="transmembrane region" description="Helical" evidence="4">
    <location>
        <begin position="79"/>
        <end position="96"/>
    </location>
</feature>
<dbReference type="KEGG" id="dmo:Dmoj_GI26549"/>
<evidence type="ECO:0000313" key="7">
    <source>
        <dbReference type="Proteomes" id="UP000009192"/>
    </source>
</evidence>
<dbReference type="SUPFAM" id="SSF100895">
    <property type="entry name" value="Kazal-type serine protease inhibitors"/>
    <property type="match status" value="3"/>
</dbReference>
<dbReference type="AlphaFoldDB" id="A0A0Q9XEP9"/>
<gene>
    <name evidence="6" type="primary">Dmoj\GI26549</name>
    <name evidence="6" type="ORF">Dmoj_GI26549</name>
</gene>
<organism evidence="6 7">
    <name type="scientific">Drosophila mojavensis</name>
    <name type="common">Fruit fly</name>
    <dbReference type="NCBI Taxonomy" id="7230"/>
    <lineage>
        <taxon>Eukaryota</taxon>
        <taxon>Metazoa</taxon>
        <taxon>Ecdysozoa</taxon>
        <taxon>Arthropoda</taxon>
        <taxon>Hexapoda</taxon>
        <taxon>Insecta</taxon>
        <taxon>Pterygota</taxon>
        <taxon>Neoptera</taxon>
        <taxon>Endopterygota</taxon>
        <taxon>Diptera</taxon>
        <taxon>Brachycera</taxon>
        <taxon>Muscomorpha</taxon>
        <taxon>Ephydroidea</taxon>
        <taxon>Drosophilidae</taxon>
        <taxon>Drosophila</taxon>
    </lineage>
</organism>
<evidence type="ECO:0000259" key="5">
    <source>
        <dbReference type="PROSITE" id="PS51465"/>
    </source>
</evidence>
<dbReference type="GO" id="GO:0030154">
    <property type="term" value="P:cell differentiation"/>
    <property type="evidence" value="ECO:0007669"/>
    <property type="project" value="TreeGrafter"/>
</dbReference>
<keyword evidence="4" id="KW-1133">Transmembrane helix</keyword>
<dbReference type="Gene3D" id="3.30.60.30">
    <property type="match status" value="3"/>
</dbReference>
<feature type="transmembrane region" description="Helical" evidence="4">
    <location>
        <begin position="12"/>
        <end position="29"/>
    </location>
</feature>
<proteinExistence type="predicted"/>
<evidence type="ECO:0000313" key="6">
    <source>
        <dbReference type="EMBL" id="KRG03266.1"/>
    </source>
</evidence>
<protein>
    <recommendedName>
        <fullName evidence="5">Kazal-like domain-containing protein</fullName>
    </recommendedName>
</protein>
<keyword evidence="7" id="KW-1185">Reference proteome</keyword>
<dbReference type="Pfam" id="PF00050">
    <property type="entry name" value="Kazal_1"/>
    <property type="match status" value="3"/>
</dbReference>
<dbReference type="PROSITE" id="PS51465">
    <property type="entry name" value="KAZAL_2"/>
    <property type="match status" value="3"/>
</dbReference>
<dbReference type="GO" id="GO:0005576">
    <property type="term" value="C:extracellular region"/>
    <property type="evidence" value="ECO:0007669"/>
    <property type="project" value="TreeGrafter"/>
</dbReference>
<feature type="domain" description="Kazal-like" evidence="5">
    <location>
        <begin position="99"/>
        <end position="152"/>
    </location>
</feature>
<reference evidence="6 7" key="1">
    <citation type="journal article" date="2007" name="Nature">
        <title>Evolution of genes and genomes on the Drosophila phylogeny.</title>
        <authorList>
            <consortium name="Drosophila 12 Genomes Consortium"/>
            <person name="Clark A.G."/>
            <person name="Eisen M.B."/>
            <person name="Smith D.R."/>
            <person name="Bergman C.M."/>
            <person name="Oliver B."/>
            <person name="Markow T.A."/>
            <person name="Kaufman T.C."/>
            <person name="Kellis M."/>
            <person name="Gelbart W."/>
            <person name="Iyer V.N."/>
            <person name="Pollard D.A."/>
            <person name="Sackton T.B."/>
            <person name="Larracuente A.M."/>
            <person name="Singh N.D."/>
            <person name="Abad J.P."/>
            <person name="Abt D.N."/>
            <person name="Adryan B."/>
            <person name="Aguade M."/>
            <person name="Akashi H."/>
            <person name="Anderson W.W."/>
            <person name="Aquadro C.F."/>
            <person name="Ardell D.H."/>
            <person name="Arguello R."/>
            <person name="Artieri C.G."/>
            <person name="Barbash D.A."/>
            <person name="Barker D."/>
            <person name="Barsanti P."/>
            <person name="Batterham P."/>
            <person name="Batzoglou S."/>
            <person name="Begun D."/>
            <person name="Bhutkar A."/>
            <person name="Blanco E."/>
            <person name="Bosak S.A."/>
            <person name="Bradley R.K."/>
            <person name="Brand A.D."/>
            <person name="Brent M.R."/>
            <person name="Brooks A.N."/>
            <person name="Brown R.H."/>
            <person name="Butlin R.K."/>
            <person name="Caggese C."/>
            <person name="Calvi B.R."/>
            <person name="Bernardo de Carvalho A."/>
            <person name="Caspi A."/>
            <person name="Castrezana S."/>
            <person name="Celniker S.E."/>
            <person name="Chang J.L."/>
            <person name="Chapple C."/>
            <person name="Chatterji S."/>
            <person name="Chinwalla A."/>
            <person name="Civetta A."/>
            <person name="Clifton S.W."/>
            <person name="Comeron J.M."/>
            <person name="Costello J.C."/>
            <person name="Coyne J.A."/>
            <person name="Daub J."/>
            <person name="David R.G."/>
            <person name="Delcher A.L."/>
            <person name="Delehaunty K."/>
            <person name="Do C.B."/>
            <person name="Ebling H."/>
            <person name="Edwards K."/>
            <person name="Eickbush T."/>
            <person name="Evans J.D."/>
            <person name="Filipski A."/>
            <person name="Findeiss S."/>
            <person name="Freyhult E."/>
            <person name="Fulton L."/>
            <person name="Fulton R."/>
            <person name="Garcia A.C."/>
            <person name="Gardiner A."/>
            <person name="Garfield D.A."/>
            <person name="Garvin B.E."/>
            <person name="Gibson G."/>
            <person name="Gilbert D."/>
            <person name="Gnerre S."/>
            <person name="Godfrey J."/>
            <person name="Good R."/>
            <person name="Gotea V."/>
            <person name="Gravely B."/>
            <person name="Greenberg A.J."/>
            <person name="Griffiths-Jones S."/>
            <person name="Gross S."/>
            <person name="Guigo R."/>
            <person name="Gustafson E.A."/>
            <person name="Haerty W."/>
            <person name="Hahn M.W."/>
            <person name="Halligan D.L."/>
            <person name="Halpern A.L."/>
            <person name="Halter G.M."/>
            <person name="Han M.V."/>
            <person name="Heger A."/>
            <person name="Hillier L."/>
            <person name="Hinrichs A.S."/>
            <person name="Holmes I."/>
            <person name="Hoskins R.A."/>
            <person name="Hubisz M.J."/>
            <person name="Hultmark D."/>
            <person name="Huntley M.A."/>
            <person name="Jaffe D.B."/>
            <person name="Jagadeeshan S."/>
            <person name="Jeck W.R."/>
            <person name="Johnson J."/>
            <person name="Jones C.D."/>
            <person name="Jordan W.C."/>
            <person name="Karpen G.H."/>
            <person name="Kataoka E."/>
            <person name="Keightley P.D."/>
            <person name="Kheradpour P."/>
            <person name="Kirkness E.F."/>
            <person name="Koerich L.B."/>
            <person name="Kristiansen K."/>
            <person name="Kudrna D."/>
            <person name="Kulathinal R.J."/>
            <person name="Kumar S."/>
            <person name="Kwok R."/>
            <person name="Lander E."/>
            <person name="Langley C.H."/>
            <person name="Lapoint R."/>
            <person name="Lazzaro B.P."/>
            <person name="Lee S.J."/>
            <person name="Levesque L."/>
            <person name="Li R."/>
            <person name="Lin C.F."/>
            <person name="Lin M.F."/>
            <person name="Lindblad-Toh K."/>
            <person name="Llopart A."/>
            <person name="Long M."/>
            <person name="Low L."/>
            <person name="Lozovsky E."/>
            <person name="Lu J."/>
            <person name="Luo M."/>
            <person name="Machado C.A."/>
            <person name="Makalowski W."/>
            <person name="Marzo M."/>
            <person name="Matsuda M."/>
            <person name="Matzkin L."/>
            <person name="McAllister B."/>
            <person name="McBride C.S."/>
            <person name="McKernan B."/>
            <person name="McKernan K."/>
            <person name="Mendez-Lago M."/>
            <person name="Minx P."/>
            <person name="Mollenhauer M.U."/>
            <person name="Montooth K."/>
            <person name="Mount S.M."/>
            <person name="Mu X."/>
            <person name="Myers E."/>
            <person name="Negre B."/>
            <person name="Newfeld S."/>
            <person name="Nielsen R."/>
            <person name="Noor M.A."/>
            <person name="O'Grady P."/>
            <person name="Pachter L."/>
            <person name="Papaceit M."/>
            <person name="Parisi M.J."/>
            <person name="Parisi M."/>
            <person name="Parts L."/>
            <person name="Pedersen J.S."/>
            <person name="Pesole G."/>
            <person name="Phillippy A.M."/>
            <person name="Ponting C.P."/>
            <person name="Pop M."/>
            <person name="Porcelli D."/>
            <person name="Powell J.R."/>
            <person name="Prohaska S."/>
            <person name="Pruitt K."/>
            <person name="Puig M."/>
            <person name="Quesneville H."/>
            <person name="Ram K.R."/>
            <person name="Rand D."/>
            <person name="Rasmussen M.D."/>
            <person name="Reed L.K."/>
            <person name="Reenan R."/>
            <person name="Reily A."/>
            <person name="Remington K.A."/>
            <person name="Rieger T.T."/>
            <person name="Ritchie M.G."/>
            <person name="Robin C."/>
            <person name="Rogers Y.H."/>
            <person name="Rohde C."/>
            <person name="Rozas J."/>
            <person name="Rubenfield M.J."/>
            <person name="Ruiz A."/>
            <person name="Russo S."/>
            <person name="Salzberg S.L."/>
            <person name="Sanchez-Gracia A."/>
            <person name="Saranga D.J."/>
            <person name="Sato H."/>
            <person name="Schaeffer S.W."/>
            <person name="Schatz M.C."/>
            <person name="Schlenke T."/>
            <person name="Schwartz R."/>
            <person name="Segarra C."/>
            <person name="Singh R.S."/>
            <person name="Sirot L."/>
            <person name="Sirota M."/>
            <person name="Sisneros N.B."/>
            <person name="Smith C.D."/>
            <person name="Smith T.F."/>
            <person name="Spieth J."/>
            <person name="Stage D.E."/>
            <person name="Stark A."/>
            <person name="Stephan W."/>
            <person name="Strausberg R.L."/>
            <person name="Strempel S."/>
            <person name="Sturgill D."/>
            <person name="Sutton G."/>
            <person name="Sutton G.G."/>
            <person name="Tao W."/>
            <person name="Teichmann S."/>
            <person name="Tobari Y.N."/>
            <person name="Tomimura Y."/>
            <person name="Tsolas J.M."/>
            <person name="Valente V.L."/>
            <person name="Venter E."/>
            <person name="Venter J.C."/>
            <person name="Vicario S."/>
            <person name="Vieira F.G."/>
            <person name="Vilella A.J."/>
            <person name="Villasante A."/>
            <person name="Walenz B."/>
            <person name="Wang J."/>
            <person name="Wasserman M."/>
            <person name="Watts T."/>
            <person name="Wilson D."/>
            <person name="Wilson R.K."/>
            <person name="Wing R.A."/>
            <person name="Wolfner M.F."/>
            <person name="Wong A."/>
            <person name="Wong G.K."/>
            <person name="Wu C.I."/>
            <person name="Wu G."/>
            <person name="Yamamoto D."/>
            <person name="Yang H.P."/>
            <person name="Yang S.P."/>
            <person name="Yorke J.A."/>
            <person name="Yoshida K."/>
            <person name="Zdobnov E."/>
            <person name="Zhang P."/>
            <person name="Zhang Y."/>
            <person name="Zimin A.V."/>
            <person name="Baldwin J."/>
            <person name="Abdouelleil A."/>
            <person name="Abdulkadir J."/>
            <person name="Abebe A."/>
            <person name="Abera B."/>
            <person name="Abreu J."/>
            <person name="Acer S.C."/>
            <person name="Aftuck L."/>
            <person name="Alexander A."/>
            <person name="An P."/>
            <person name="Anderson E."/>
            <person name="Anderson S."/>
            <person name="Arachi H."/>
            <person name="Azer M."/>
            <person name="Bachantsang P."/>
            <person name="Barry A."/>
            <person name="Bayul T."/>
            <person name="Berlin A."/>
            <person name="Bessette D."/>
            <person name="Bloom T."/>
            <person name="Blye J."/>
            <person name="Boguslavskiy L."/>
            <person name="Bonnet C."/>
            <person name="Boukhgalter B."/>
            <person name="Bourzgui I."/>
            <person name="Brown A."/>
            <person name="Cahill P."/>
            <person name="Channer S."/>
            <person name="Cheshatsang Y."/>
            <person name="Chuda L."/>
            <person name="Citroen M."/>
            <person name="Collymore A."/>
            <person name="Cooke P."/>
            <person name="Costello M."/>
            <person name="D'Aco K."/>
            <person name="Daza R."/>
            <person name="De Haan G."/>
            <person name="DeGray S."/>
            <person name="DeMaso C."/>
            <person name="Dhargay N."/>
            <person name="Dooley K."/>
            <person name="Dooley E."/>
            <person name="Doricent M."/>
            <person name="Dorje P."/>
            <person name="Dorjee K."/>
            <person name="Dupes A."/>
            <person name="Elong R."/>
            <person name="Falk J."/>
            <person name="Farina A."/>
            <person name="Faro S."/>
            <person name="Ferguson D."/>
            <person name="Fisher S."/>
            <person name="Foley C.D."/>
            <person name="Franke A."/>
            <person name="Friedrich D."/>
            <person name="Gadbois L."/>
            <person name="Gearin G."/>
            <person name="Gearin C.R."/>
            <person name="Giannoukos G."/>
            <person name="Goode T."/>
            <person name="Graham J."/>
            <person name="Grandbois E."/>
            <person name="Grewal S."/>
            <person name="Gyaltsen K."/>
            <person name="Hafez N."/>
            <person name="Hagos B."/>
            <person name="Hall J."/>
            <person name="Henson C."/>
            <person name="Hollinger A."/>
            <person name="Honan T."/>
            <person name="Huard M.D."/>
            <person name="Hughes L."/>
            <person name="Hurhula B."/>
            <person name="Husby M.E."/>
            <person name="Kamat A."/>
            <person name="Kanga B."/>
            <person name="Kashin S."/>
            <person name="Khazanovich D."/>
            <person name="Kisner P."/>
            <person name="Lance K."/>
            <person name="Lara M."/>
            <person name="Lee W."/>
            <person name="Lennon N."/>
            <person name="Letendre F."/>
            <person name="LeVine R."/>
            <person name="Lipovsky A."/>
            <person name="Liu X."/>
            <person name="Liu J."/>
            <person name="Liu S."/>
            <person name="Lokyitsang T."/>
            <person name="Lokyitsang Y."/>
            <person name="Lubonja R."/>
            <person name="Lui A."/>
            <person name="MacDonald P."/>
            <person name="Magnisalis V."/>
            <person name="Maru K."/>
            <person name="Matthews C."/>
            <person name="McCusker W."/>
            <person name="McDonough S."/>
            <person name="Mehta T."/>
            <person name="Meldrim J."/>
            <person name="Meneus L."/>
            <person name="Mihai O."/>
            <person name="Mihalev A."/>
            <person name="Mihova T."/>
            <person name="Mittelman R."/>
            <person name="Mlenga V."/>
            <person name="Montmayeur A."/>
            <person name="Mulrain L."/>
            <person name="Navidi A."/>
            <person name="Naylor J."/>
            <person name="Negash T."/>
            <person name="Nguyen T."/>
            <person name="Nguyen N."/>
            <person name="Nicol R."/>
            <person name="Norbu C."/>
            <person name="Norbu N."/>
            <person name="Novod N."/>
            <person name="O'Neill B."/>
            <person name="Osman S."/>
            <person name="Markiewicz E."/>
            <person name="Oyono O.L."/>
            <person name="Patti C."/>
            <person name="Phunkhang P."/>
            <person name="Pierre F."/>
            <person name="Priest M."/>
            <person name="Raghuraman S."/>
            <person name="Rege F."/>
            <person name="Reyes R."/>
            <person name="Rise C."/>
            <person name="Rogov P."/>
            <person name="Ross K."/>
            <person name="Ryan E."/>
            <person name="Settipalli S."/>
            <person name="Shea T."/>
            <person name="Sherpa N."/>
            <person name="Shi L."/>
            <person name="Shih D."/>
            <person name="Sparrow T."/>
            <person name="Spaulding J."/>
            <person name="Stalker J."/>
            <person name="Stange-Thomann N."/>
            <person name="Stavropoulos S."/>
            <person name="Stone C."/>
            <person name="Strader C."/>
            <person name="Tesfaye S."/>
            <person name="Thomson T."/>
            <person name="Thoulutsang Y."/>
            <person name="Thoulutsang D."/>
            <person name="Topham K."/>
            <person name="Topping I."/>
            <person name="Tsamla T."/>
            <person name="Vassiliev H."/>
            <person name="Vo A."/>
            <person name="Wangchuk T."/>
            <person name="Wangdi T."/>
            <person name="Weiand M."/>
            <person name="Wilkinson J."/>
            <person name="Wilson A."/>
            <person name="Yadav S."/>
            <person name="Young G."/>
            <person name="Yu Q."/>
            <person name="Zembek L."/>
            <person name="Zhong D."/>
            <person name="Zimmer A."/>
            <person name="Zwirko Z."/>
            <person name="Jaffe D.B."/>
            <person name="Alvarez P."/>
            <person name="Brockman W."/>
            <person name="Butler J."/>
            <person name="Chin C."/>
            <person name="Gnerre S."/>
            <person name="Grabherr M."/>
            <person name="Kleber M."/>
            <person name="Mauceli E."/>
            <person name="MacCallum I."/>
        </authorList>
    </citation>
    <scope>NUCLEOTIDE SEQUENCE [LARGE SCALE GENOMIC DNA]</scope>
    <source>
        <strain evidence="7">Tucson 15081-1352.22</strain>
    </source>
</reference>
<feature type="domain" description="Kazal-like" evidence="5">
    <location>
        <begin position="192"/>
        <end position="246"/>
    </location>
</feature>
<accession>A0A0Q9XEP9</accession>
<dbReference type="GO" id="GO:0004867">
    <property type="term" value="F:serine-type endopeptidase inhibitor activity"/>
    <property type="evidence" value="ECO:0007669"/>
    <property type="project" value="UniProtKB-KW"/>
</dbReference>
<dbReference type="PANTHER" id="PTHR10913:SF45">
    <property type="entry name" value="FOLLISTATIN, ISOFORM A-RELATED"/>
    <property type="match status" value="1"/>
</dbReference>
<evidence type="ECO:0000256" key="3">
    <source>
        <dbReference type="ARBA" id="ARBA00023157"/>
    </source>
</evidence>
<sequence>MIQSFFSSCQELIIIMQFFAIIALSLLILNPVTARRQCACILLYAPVCGSDGVTYPNGCVLACAAKEVPLTVVHNGPCLVIIMQFFAVIALSLLILNPVTAHLECSCPKNLDPVCGSDGVTYSNECLLDCVAEDAAQNGVEIHIVHNGPFPLWRHVDNWGTPQSFFSTCQELIIIMQFFGIIALSLLILNPVTAFLPCACPKILYPVCGSDGVTYSNECLLNCAAKEAGSLNGVKIVKVHNGPCEILDPNWMIQLN</sequence>
<feature type="domain" description="Kazal-like" evidence="5">
    <location>
        <begin position="32"/>
        <end position="80"/>
    </location>
</feature>
<feature type="transmembrane region" description="Helical" evidence="4">
    <location>
        <begin position="172"/>
        <end position="196"/>
    </location>
</feature>
<dbReference type="SMART" id="SM00280">
    <property type="entry name" value="KAZAL"/>
    <property type="match status" value="3"/>
</dbReference>
<dbReference type="InterPro" id="IPR036058">
    <property type="entry name" value="Kazal_dom_sf"/>
</dbReference>
<dbReference type="OrthoDB" id="328123at2759"/>
<dbReference type="PROSITE" id="PS00282">
    <property type="entry name" value="KAZAL_1"/>
    <property type="match status" value="3"/>
</dbReference>
<evidence type="ECO:0000256" key="4">
    <source>
        <dbReference type="SAM" id="Phobius"/>
    </source>
</evidence>
<dbReference type="InterPro" id="IPR050653">
    <property type="entry name" value="Prot_Inhib_GrowthFact_Antg"/>
</dbReference>
<dbReference type="Proteomes" id="UP000009192">
    <property type="component" value="Unassembled WGS sequence"/>
</dbReference>
<name>A0A0Q9XEP9_DROMO</name>
<evidence type="ECO:0000256" key="2">
    <source>
        <dbReference type="ARBA" id="ARBA00022900"/>
    </source>
</evidence>
<keyword evidence="2" id="KW-0722">Serine protease inhibitor</keyword>
<keyword evidence="1" id="KW-0646">Protease inhibitor</keyword>